<dbReference type="AlphaFoldDB" id="A0A2S0RH60"/>
<organism evidence="1 2">
    <name type="scientific">Flavobacterium magnum</name>
    <dbReference type="NCBI Taxonomy" id="2162713"/>
    <lineage>
        <taxon>Bacteria</taxon>
        <taxon>Pseudomonadati</taxon>
        <taxon>Bacteroidota</taxon>
        <taxon>Flavobacteriia</taxon>
        <taxon>Flavobacteriales</taxon>
        <taxon>Flavobacteriaceae</taxon>
        <taxon>Flavobacterium</taxon>
    </lineage>
</organism>
<evidence type="ECO:0000313" key="1">
    <source>
        <dbReference type="EMBL" id="AWA31004.1"/>
    </source>
</evidence>
<gene>
    <name evidence="1" type="ORF">HYN48_13445</name>
</gene>
<name>A0A2S0RH60_9FLAO</name>
<sequence>MTSRIICVVFIVLLTSCKSKTQMEQVLADMNKKNSFFDLYYLSSSNFYITTKFSECGEWGGHKEGMKIFSDVKRKQYKLDYYKLSFDCENVQNANIDTLVHKTILLNSHSQNAINKYLQELVIAKVRSKFPGHSGNYFTAASADSTFRIELYDADKRNLKSYSHLLKKLRLN</sequence>
<accession>A0A2S0RH60</accession>
<evidence type="ECO:0000313" key="2">
    <source>
        <dbReference type="Proteomes" id="UP000244193"/>
    </source>
</evidence>
<keyword evidence="2" id="KW-1185">Reference proteome</keyword>
<dbReference type="KEGG" id="fmg:HYN48_13445"/>
<reference evidence="1 2" key="1">
    <citation type="submission" date="2018-04" db="EMBL/GenBank/DDBJ databases">
        <title>Genome sequencing of Flavobacterium sp. HYN0048.</title>
        <authorList>
            <person name="Yi H."/>
            <person name="Baek C."/>
        </authorList>
    </citation>
    <scope>NUCLEOTIDE SEQUENCE [LARGE SCALE GENOMIC DNA]</scope>
    <source>
        <strain evidence="1 2">HYN0048</strain>
    </source>
</reference>
<protein>
    <submittedName>
        <fullName evidence="1">Uncharacterized protein</fullName>
    </submittedName>
</protein>
<proteinExistence type="predicted"/>
<dbReference type="PROSITE" id="PS51257">
    <property type="entry name" value="PROKAR_LIPOPROTEIN"/>
    <property type="match status" value="1"/>
</dbReference>
<dbReference type="Proteomes" id="UP000244193">
    <property type="component" value="Chromosome"/>
</dbReference>
<dbReference type="EMBL" id="CP028811">
    <property type="protein sequence ID" value="AWA31004.1"/>
    <property type="molecule type" value="Genomic_DNA"/>
</dbReference>